<organism evidence="3 4">
    <name type="scientific">candidate division TA06 bacterium DG_78</name>
    <dbReference type="NCBI Taxonomy" id="1703772"/>
    <lineage>
        <taxon>Bacteria</taxon>
        <taxon>Bacteria division TA06</taxon>
    </lineage>
</organism>
<evidence type="ECO:0000313" key="4">
    <source>
        <dbReference type="Proteomes" id="UP000051012"/>
    </source>
</evidence>
<dbReference type="InterPro" id="IPR037185">
    <property type="entry name" value="EmrE-like"/>
</dbReference>
<evidence type="ECO:0000256" key="1">
    <source>
        <dbReference type="SAM" id="Phobius"/>
    </source>
</evidence>
<feature type="transmembrane region" description="Helical" evidence="1">
    <location>
        <begin position="233"/>
        <end position="251"/>
    </location>
</feature>
<feature type="transmembrane region" description="Helical" evidence="1">
    <location>
        <begin position="141"/>
        <end position="163"/>
    </location>
</feature>
<proteinExistence type="predicted"/>
<dbReference type="GO" id="GO:0016020">
    <property type="term" value="C:membrane"/>
    <property type="evidence" value="ECO:0007669"/>
    <property type="project" value="InterPro"/>
</dbReference>
<feature type="transmembrane region" description="Helical" evidence="1">
    <location>
        <begin position="78"/>
        <end position="96"/>
    </location>
</feature>
<accession>A0A0S7YD86</accession>
<evidence type="ECO:0000313" key="3">
    <source>
        <dbReference type="EMBL" id="KPJ72153.1"/>
    </source>
</evidence>
<protein>
    <recommendedName>
        <fullName evidence="2">EamA domain-containing protein</fullName>
    </recommendedName>
</protein>
<feature type="transmembrane region" description="Helical" evidence="1">
    <location>
        <begin position="23"/>
        <end position="42"/>
    </location>
</feature>
<evidence type="ECO:0000259" key="2">
    <source>
        <dbReference type="Pfam" id="PF00892"/>
    </source>
</evidence>
<gene>
    <name evidence="3" type="ORF">AMJ52_07210</name>
</gene>
<feature type="domain" description="EamA" evidence="2">
    <location>
        <begin position="111"/>
        <end position="250"/>
    </location>
</feature>
<dbReference type="PANTHER" id="PTHR22911:SF137">
    <property type="entry name" value="SOLUTE CARRIER FAMILY 35 MEMBER G2-RELATED"/>
    <property type="match status" value="1"/>
</dbReference>
<reference evidence="3 4" key="1">
    <citation type="journal article" date="2015" name="Microbiome">
        <title>Genomic resolution of linkages in carbon, nitrogen, and sulfur cycling among widespread estuary sediment bacteria.</title>
        <authorList>
            <person name="Baker B.J."/>
            <person name="Lazar C.S."/>
            <person name="Teske A.P."/>
            <person name="Dick G.J."/>
        </authorList>
    </citation>
    <scope>NUCLEOTIDE SEQUENCE [LARGE SCALE GENOMIC DNA]</scope>
    <source>
        <strain evidence="3">DG_78</strain>
    </source>
</reference>
<keyword evidence="1" id="KW-1133">Transmembrane helix</keyword>
<keyword evidence="1" id="KW-0472">Membrane</keyword>
<sequence length="252" mass="27516">LLLLAHVIIYGTVIPANVTHYHLFWFGLSGIIGFSIGDALLFRAFVLIGPRLSMLLMSLVPIFGTIIAWLFLHEIIAFTDIMAIIVVLAGIIWVILSRRNNEQHTQGHYMTGIICGIGGALGQAIGLILSKKGLENNFSALSGNIIRIFFATSVLWIFTLYQGKIALTFRKLGDIKATITMCGGALFGPFIGVWLSLVAVQYAYVGIASTLMALPPIFLIPLSWWIFKEKISLVTILGTIIAVIGVALIFLI</sequence>
<feature type="transmembrane region" description="Helical" evidence="1">
    <location>
        <begin position="175"/>
        <end position="197"/>
    </location>
</feature>
<name>A0A0S7YD86_UNCT6</name>
<keyword evidence="1" id="KW-0812">Transmembrane</keyword>
<dbReference type="AlphaFoldDB" id="A0A0S7YD86"/>
<feature type="non-terminal residue" evidence="3">
    <location>
        <position position="1"/>
    </location>
</feature>
<dbReference type="Proteomes" id="UP000051012">
    <property type="component" value="Unassembled WGS sequence"/>
</dbReference>
<feature type="transmembrane region" description="Helical" evidence="1">
    <location>
        <begin position="108"/>
        <end position="129"/>
    </location>
</feature>
<dbReference type="SUPFAM" id="SSF103481">
    <property type="entry name" value="Multidrug resistance efflux transporter EmrE"/>
    <property type="match status" value="2"/>
</dbReference>
<comment type="caution">
    <text evidence="3">The sequence shown here is derived from an EMBL/GenBank/DDBJ whole genome shotgun (WGS) entry which is preliminary data.</text>
</comment>
<feature type="domain" description="EamA" evidence="2">
    <location>
        <begin position="2"/>
        <end position="95"/>
    </location>
</feature>
<dbReference type="EMBL" id="LJNI01000094">
    <property type="protein sequence ID" value="KPJ72153.1"/>
    <property type="molecule type" value="Genomic_DNA"/>
</dbReference>
<feature type="transmembrane region" description="Helical" evidence="1">
    <location>
        <begin position="54"/>
        <end position="72"/>
    </location>
</feature>
<dbReference type="InterPro" id="IPR000620">
    <property type="entry name" value="EamA_dom"/>
</dbReference>
<dbReference type="Pfam" id="PF00892">
    <property type="entry name" value="EamA"/>
    <property type="match status" value="2"/>
</dbReference>
<feature type="transmembrane region" description="Helical" evidence="1">
    <location>
        <begin position="203"/>
        <end position="226"/>
    </location>
</feature>
<dbReference type="PANTHER" id="PTHR22911">
    <property type="entry name" value="ACYL-MALONYL CONDENSING ENZYME-RELATED"/>
    <property type="match status" value="1"/>
</dbReference>